<evidence type="ECO:0000313" key="2">
    <source>
        <dbReference type="Proteomes" id="UP000252139"/>
    </source>
</evidence>
<protein>
    <submittedName>
        <fullName evidence="1">Uncharacterized protein</fullName>
    </submittedName>
</protein>
<dbReference type="EMBL" id="PJQL01000375">
    <property type="protein sequence ID" value="RCH96373.1"/>
    <property type="molecule type" value="Genomic_DNA"/>
</dbReference>
<dbReference type="AlphaFoldDB" id="A0A367K2F3"/>
<sequence>MRELDIEGQDILSKRILKNQKVIDLIVNSLLNIRAGTYGFASSEWRHNTRSDIHRSKKSLTGIPDVKKTESLIENGHTYNASGKRQLSNLCTDSESNLEFSEKLPVGTKRPPATPQITDEIVFVKRFKTNAGRMNWIRCLTDAHENNILIPYSAVNIHTKNA</sequence>
<keyword evidence="2" id="KW-1185">Reference proteome</keyword>
<dbReference type="Proteomes" id="UP000252139">
    <property type="component" value="Unassembled WGS sequence"/>
</dbReference>
<gene>
    <name evidence="1" type="ORF">CU097_014780</name>
</gene>
<dbReference type="OrthoDB" id="2156393at2759"/>
<name>A0A367K2F3_RHIAZ</name>
<organism evidence="1 2">
    <name type="scientific">Rhizopus azygosporus</name>
    <name type="common">Rhizopus microsporus var. azygosporus</name>
    <dbReference type="NCBI Taxonomy" id="86630"/>
    <lineage>
        <taxon>Eukaryota</taxon>
        <taxon>Fungi</taxon>
        <taxon>Fungi incertae sedis</taxon>
        <taxon>Mucoromycota</taxon>
        <taxon>Mucoromycotina</taxon>
        <taxon>Mucoromycetes</taxon>
        <taxon>Mucorales</taxon>
        <taxon>Mucorineae</taxon>
        <taxon>Rhizopodaceae</taxon>
        <taxon>Rhizopus</taxon>
    </lineage>
</organism>
<proteinExistence type="predicted"/>
<comment type="caution">
    <text evidence="1">The sequence shown here is derived from an EMBL/GenBank/DDBJ whole genome shotgun (WGS) entry which is preliminary data.</text>
</comment>
<accession>A0A367K2F3</accession>
<reference evidence="1 2" key="1">
    <citation type="journal article" date="2018" name="G3 (Bethesda)">
        <title>Phylogenetic and Phylogenomic Definition of Rhizopus Species.</title>
        <authorList>
            <person name="Gryganskyi A.P."/>
            <person name="Golan J."/>
            <person name="Dolatabadi S."/>
            <person name="Mondo S."/>
            <person name="Robb S."/>
            <person name="Idnurm A."/>
            <person name="Muszewska A."/>
            <person name="Steczkiewicz K."/>
            <person name="Masonjones S."/>
            <person name="Liao H.L."/>
            <person name="Gajdeczka M.T."/>
            <person name="Anike F."/>
            <person name="Vuek A."/>
            <person name="Anishchenko I.M."/>
            <person name="Voigt K."/>
            <person name="de Hoog G.S."/>
            <person name="Smith M.E."/>
            <person name="Heitman J."/>
            <person name="Vilgalys R."/>
            <person name="Stajich J.E."/>
        </authorList>
    </citation>
    <scope>NUCLEOTIDE SEQUENCE [LARGE SCALE GENOMIC DNA]</scope>
    <source>
        <strain evidence="1 2">CBS 357.93</strain>
    </source>
</reference>
<evidence type="ECO:0000313" key="1">
    <source>
        <dbReference type="EMBL" id="RCH96373.1"/>
    </source>
</evidence>